<comment type="caution">
    <text evidence="1">The sequence shown here is derived from an EMBL/GenBank/DDBJ whole genome shotgun (WGS) entry which is preliminary data.</text>
</comment>
<gene>
    <name evidence="1" type="ORF">SDC9_197308</name>
</gene>
<dbReference type="InterPro" id="IPR040085">
    <property type="entry name" value="MJ0674-like"/>
</dbReference>
<dbReference type="PANTHER" id="PTHR43075:SF1">
    <property type="entry name" value="FORMATE LYASE ACTIVATING ENZYME, PUTATIVE (AFU_ORTHOLOGUE AFUA_2G15630)-RELATED"/>
    <property type="match status" value="1"/>
</dbReference>
<proteinExistence type="predicted"/>
<dbReference type="AlphaFoldDB" id="A0A645IFG6"/>
<accession>A0A645IFG6</accession>
<reference evidence="1" key="1">
    <citation type="submission" date="2019-08" db="EMBL/GenBank/DDBJ databases">
        <authorList>
            <person name="Kucharzyk K."/>
            <person name="Murdoch R.W."/>
            <person name="Higgins S."/>
            <person name="Loffler F."/>
        </authorList>
    </citation>
    <scope>NUCLEOTIDE SEQUENCE</scope>
</reference>
<protein>
    <recommendedName>
        <fullName evidence="2">Radical SAM core domain-containing protein</fullName>
    </recommendedName>
</protein>
<dbReference type="EMBL" id="VSSQ01113158">
    <property type="protein sequence ID" value="MPN49686.1"/>
    <property type="molecule type" value="Genomic_DNA"/>
</dbReference>
<evidence type="ECO:0000313" key="1">
    <source>
        <dbReference type="EMBL" id="MPN49686.1"/>
    </source>
</evidence>
<evidence type="ECO:0008006" key="2">
    <source>
        <dbReference type="Google" id="ProtNLM"/>
    </source>
</evidence>
<dbReference type="PANTHER" id="PTHR43075">
    <property type="entry name" value="FORMATE LYASE ACTIVATING ENZYME, PUTATIVE (AFU_ORTHOLOGUE AFUA_2G15630)-RELATED"/>
    <property type="match status" value="1"/>
</dbReference>
<organism evidence="1">
    <name type="scientific">bioreactor metagenome</name>
    <dbReference type="NCBI Taxonomy" id="1076179"/>
    <lineage>
        <taxon>unclassified sequences</taxon>
        <taxon>metagenomes</taxon>
        <taxon>ecological metagenomes</taxon>
    </lineage>
</organism>
<sequence length="122" mass="13634">MASSAIARMVQLAGPPVFGPGGLLQRGVIVRHLVLPGHRKDSLQLLQWLAKALPKDSFILSLMSQYTPYRTLPFQELNRRLSSFEYNTVVNAALDLGFTHAYTQQRTAAKEEYTPDFDLTGL</sequence>
<name>A0A645IFG6_9ZZZZ</name>